<evidence type="ECO:0000313" key="12">
    <source>
        <dbReference type="Proteomes" id="UP000308671"/>
    </source>
</evidence>
<evidence type="ECO:0000256" key="5">
    <source>
        <dbReference type="ARBA" id="ARBA00023054"/>
    </source>
</evidence>
<feature type="compositionally biased region" description="Basic and acidic residues" evidence="9">
    <location>
        <begin position="403"/>
        <end position="439"/>
    </location>
</feature>
<dbReference type="Pfam" id="PF10197">
    <property type="entry name" value="Cir_N"/>
    <property type="match status" value="1"/>
</dbReference>
<dbReference type="InterPro" id="IPR022209">
    <property type="entry name" value="CWC25"/>
</dbReference>
<evidence type="ECO:0000256" key="2">
    <source>
        <dbReference type="ARBA" id="ARBA00006695"/>
    </source>
</evidence>
<dbReference type="PANTHER" id="PTHR16196:SF0">
    <property type="entry name" value="PRE-MRNA-SPLICING FACTOR CWC25 HOMOLOG"/>
    <property type="match status" value="1"/>
</dbReference>
<dbReference type="SMART" id="SM01083">
    <property type="entry name" value="Cir_N"/>
    <property type="match status" value="1"/>
</dbReference>
<organism evidence="11 12">
    <name type="scientific">Botrytis galanthina</name>
    <dbReference type="NCBI Taxonomy" id="278940"/>
    <lineage>
        <taxon>Eukaryota</taxon>
        <taxon>Fungi</taxon>
        <taxon>Dikarya</taxon>
        <taxon>Ascomycota</taxon>
        <taxon>Pezizomycotina</taxon>
        <taxon>Leotiomycetes</taxon>
        <taxon>Helotiales</taxon>
        <taxon>Sclerotiniaceae</taxon>
        <taxon>Botrytis</taxon>
    </lineage>
</organism>
<dbReference type="AlphaFoldDB" id="A0A4S8QXF7"/>
<evidence type="ECO:0000256" key="7">
    <source>
        <dbReference type="ARBA" id="ARBA00023242"/>
    </source>
</evidence>
<dbReference type="Pfam" id="PF12542">
    <property type="entry name" value="CWC25"/>
    <property type="match status" value="1"/>
</dbReference>
<feature type="compositionally biased region" description="Basic and acidic residues" evidence="9">
    <location>
        <begin position="319"/>
        <end position="354"/>
    </location>
</feature>
<comment type="caution">
    <text evidence="11">The sequence shown here is derived from an EMBL/GenBank/DDBJ whole genome shotgun (WGS) entry which is preliminary data.</text>
</comment>
<feature type="coiled-coil region" evidence="8">
    <location>
        <begin position="26"/>
        <end position="53"/>
    </location>
</feature>
<dbReference type="EMBL" id="PQXL01000206">
    <property type="protein sequence ID" value="THV49201.1"/>
    <property type="molecule type" value="Genomic_DNA"/>
</dbReference>
<feature type="region of interest" description="Disordered" evidence="9">
    <location>
        <begin position="165"/>
        <end position="470"/>
    </location>
</feature>
<feature type="domain" description="CBF1-interacting co-repressor CIR N-terminal" evidence="10">
    <location>
        <begin position="10"/>
        <end position="46"/>
    </location>
</feature>
<evidence type="ECO:0000256" key="8">
    <source>
        <dbReference type="SAM" id="Coils"/>
    </source>
</evidence>
<keyword evidence="6" id="KW-0508">mRNA splicing</keyword>
<reference evidence="11 12" key="1">
    <citation type="submission" date="2017-12" db="EMBL/GenBank/DDBJ databases">
        <title>Comparative genomics of Botrytis spp.</title>
        <authorList>
            <person name="Valero-Jimenez C.A."/>
            <person name="Tapia P."/>
            <person name="Veloso J."/>
            <person name="Silva-Moreno E."/>
            <person name="Staats M."/>
            <person name="Valdes J.H."/>
            <person name="Van Kan J.A.L."/>
        </authorList>
    </citation>
    <scope>NUCLEOTIDE SEQUENCE [LARGE SCALE GENOMIC DNA]</scope>
    <source>
        <strain evidence="11 12">MUCL435</strain>
    </source>
</reference>
<comment type="similarity">
    <text evidence="2">Belongs to the CWC25 family.</text>
</comment>
<evidence type="ECO:0000256" key="6">
    <source>
        <dbReference type="ARBA" id="ARBA00023187"/>
    </source>
</evidence>
<keyword evidence="7" id="KW-0539">Nucleus</keyword>
<keyword evidence="3" id="KW-0507">mRNA processing</keyword>
<comment type="subcellular location">
    <subcellularLocation>
        <location evidence="1">Nucleus</location>
    </subcellularLocation>
</comment>
<sequence length="470" mass="55866">MGGDLNLKKSWHPHLMKNQTRVWEEEKKALEERRRTEQRIKELKEERAKEEIQNKLEAAGSRKRVDRVDWMYQGPSSGQTGTTEEMEGYLLGKRRIDGLIKGTEHKNLEKQASEASFMALQNANTLRDTAAKVREDPMLAIKRQEQAAYEAMMNDPIKRRKLLELAGQDTKEVKPKKERKHRHHHRHHDDDDEERRRKRRRDENRDSREDDRSRKRRRSGDNYDDDRDRRSRKNEYRRRSDSYSRSRSPVERRNSFGRSRKPRSVSPDNRERGRPARERDYDRRRPVSPNERQNGRPERDQDKRQRRRNSSSPDSRSPTPERRRSPDRRKPYPADRDDRKNGYDRRDNGNRYDNQRNGNGYGRRDDRRPHGGQQQTNGPLEEEKEAERQKKLAAMQQDASSLETDREKRLKALEEQEKAAHEAEDRARTNTSKYSDKGDFINGLNRTAGNMNLGDRIGRRAGQGFIKEEE</sequence>
<feature type="compositionally biased region" description="Basic and acidic residues" evidence="9">
    <location>
        <begin position="293"/>
        <end position="303"/>
    </location>
</feature>
<evidence type="ECO:0000313" key="11">
    <source>
        <dbReference type="EMBL" id="THV49201.1"/>
    </source>
</evidence>
<feature type="compositionally biased region" description="Basic and acidic residues" evidence="9">
    <location>
        <begin position="201"/>
        <end position="213"/>
    </location>
</feature>
<dbReference type="GO" id="GO:0000398">
    <property type="term" value="P:mRNA splicing, via spliceosome"/>
    <property type="evidence" value="ECO:0007669"/>
    <property type="project" value="TreeGrafter"/>
</dbReference>
<accession>A0A4S8QXF7</accession>
<feature type="compositionally biased region" description="Basic residues" evidence="9">
    <location>
        <begin position="176"/>
        <end position="187"/>
    </location>
</feature>
<dbReference type="PANTHER" id="PTHR16196">
    <property type="entry name" value="CELL CYCLE CONTROL PROTEIN CWF25"/>
    <property type="match status" value="1"/>
</dbReference>
<keyword evidence="12" id="KW-1185">Reference proteome</keyword>
<keyword evidence="4" id="KW-0747">Spliceosome</keyword>
<dbReference type="GO" id="GO:0005684">
    <property type="term" value="C:U2-type spliceosomal complex"/>
    <property type="evidence" value="ECO:0007669"/>
    <property type="project" value="TreeGrafter"/>
</dbReference>
<evidence type="ECO:0000256" key="3">
    <source>
        <dbReference type="ARBA" id="ARBA00022664"/>
    </source>
</evidence>
<dbReference type="InterPro" id="IPR051376">
    <property type="entry name" value="CWC25_splicing_factor"/>
</dbReference>
<dbReference type="OrthoDB" id="21123at2759"/>
<evidence type="ECO:0000256" key="4">
    <source>
        <dbReference type="ARBA" id="ARBA00022728"/>
    </source>
</evidence>
<name>A0A4S8QXF7_9HELO</name>
<evidence type="ECO:0000259" key="10">
    <source>
        <dbReference type="SMART" id="SM01083"/>
    </source>
</evidence>
<protein>
    <recommendedName>
        <fullName evidence="10">CBF1-interacting co-repressor CIR N-terminal domain-containing protein</fullName>
    </recommendedName>
</protein>
<gene>
    <name evidence="11" type="ORF">BGAL_0206g00020</name>
</gene>
<dbReference type="InterPro" id="IPR019339">
    <property type="entry name" value="CIR_N_dom"/>
</dbReference>
<proteinExistence type="inferred from homology"/>
<feature type="compositionally biased region" description="Basic and acidic residues" evidence="9">
    <location>
        <begin position="268"/>
        <end position="285"/>
    </location>
</feature>
<evidence type="ECO:0000256" key="9">
    <source>
        <dbReference type="SAM" id="MobiDB-lite"/>
    </source>
</evidence>
<feature type="compositionally biased region" description="Basic and acidic residues" evidence="9">
    <location>
        <begin position="226"/>
        <end position="254"/>
    </location>
</feature>
<keyword evidence="5 8" id="KW-0175">Coiled coil</keyword>
<dbReference type="Proteomes" id="UP000308671">
    <property type="component" value="Unassembled WGS sequence"/>
</dbReference>
<evidence type="ECO:0000256" key="1">
    <source>
        <dbReference type="ARBA" id="ARBA00004123"/>
    </source>
</evidence>